<evidence type="ECO:0000313" key="4">
    <source>
        <dbReference type="Proteomes" id="UP000269412"/>
    </source>
</evidence>
<feature type="compositionally biased region" description="Basic residues" evidence="1">
    <location>
        <begin position="133"/>
        <end position="151"/>
    </location>
</feature>
<name>A0A495EFE8_9FLAO</name>
<accession>A0A495EFE8</accession>
<dbReference type="Gene3D" id="1.20.120.1490">
    <property type="match status" value="1"/>
</dbReference>
<organism evidence="3 4">
    <name type="scientific">Maribacter vaceletii</name>
    <dbReference type="NCBI Taxonomy" id="1206816"/>
    <lineage>
        <taxon>Bacteria</taxon>
        <taxon>Pseudomonadati</taxon>
        <taxon>Bacteroidota</taxon>
        <taxon>Flavobacteriia</taxon>
        <taxon>Flavobacteriales</taxon>
        <taxon>Flavobacteriaceae</taxon>
        <taxon>Maribacter</taxon>
    </lineage>
</organism>
<keyword evidence="4" id="KW-1185">Reference proteome</keyword>
<dbReference type="OrthoDB" id="956918at2"/>
<evidence type="ECO:0000256" key="1">
    <source>
        <dbReference type="SAM" id="MobiDB-lite"/>
    </source>
</evidence>
<feature type="signal peptide" evidence="2">
    <location>
        <begin position="1"/>
        <end position="18"/>
    </location>
</feature>
<evidence type="ECO:0000256" key="2">
    <source>
        <dbReference type="SAM" id="SignalP"/>
    </source>
</evidence>
<protein>
    <recommendedName>
        <fullName evidence="5">Spy/CpxP family protein refolding chaperone</fullName>
    </recommendedName>
</protein>
<dbReference type="RefSeq" id="WP_121065507.1">
    <property type="nucleotide sequence ID" value="NZ_RBIQ01000007.1"/>
</dbReference>
<gene>
    <name evidence="3" type="ORF">CLV91_1485</name>
</gene>
<dbReference type="EMBL" id="RBIQ01000007">
    <property type="protein sequence ID" value="RKR15399.1"/>
    <property type="molecule type" value="Genomic_DNA"/>
</dbReference>
<dbReference type="AlphaFoldDB" id="A0A495EFE8"/>
<evidence type="ECO:0000313" key="3">
    <source>
        <dbReference type="EMBL" id="RKR15399.1"/>
    </source>
</evidence>
<keyword evidence="2" id="KW-0732">Signal</keyword>
<dbReference type="Proteomes" id="UP000269412">
    <property type="component" value="Unassembled WGS sequence"/>
</dbReference>
<comment type="caution">
    <text evidence="3">The sequence shown here is derived from an EMBL/GenBank/DDBJ whole genome shotgun (WGS) entry which is preliminary data.</text>
</comment>
<sequence>MKKIFITLLVLVGITAFAQRPEEKKGKEHHKTMHDFTPEQIATLHTKKMTLALDLTSAQQSKVKALALENAKERKEKMEERKAQRKDKDAERPTKDERFAMQNAILDHKIAQKAKMKQILSEEQYTKWEKMQAHRSKRMKKHKKHAKKRKGPKNEEK</sequence>
<proteinExistence type="predicted"/>
<feature type="region of interest" description="Disordered" evidence="1">
    <location>
        <begin position="71"/>
        <end position="98"/>
    </location>
</feature>
<reference evidence="3 4" key="1">
    <citation type="submission" date="2018-10" db="EMBL/GenBank/DDBJ databases">
        <title>Genomic Encyclopedia of Archaeal and Bacterial Type Strains, Phase II (KMG-II): from individual species to whole genera.</title>
        <authorList>
            <person name="Goeker M."/>
        </authorList>
    </citation>
    <scope>NUCLEOTIDE SEQUENCE [LARGE SCALE GENOMIC DNA]</scope>
    <source>
        <strain evidence="3 4">DSM 25230</strain>
    </source>
</reference>
<evidence type="ECO:0008006" key="5">
    <source>
        <dbReference type="Google" id="ProtNLM"/>
    </source>
</evidence>
<feature type="chain" id="PRO_5019852124" description="Spy/CpxP family protein refolding chaperone" evidence="2">
    <location>
        <begin position="19"/>
        <end position="157"/>
    </location>
</feature>
<feature type="region of interest" description="Disordered" evidence="1">
    <location>
        <begin position="123"/>
        <end position="157"/>
    </location>
</feature>